<dbReference type="AlphaFoldDB" id="A0AA88KQH1"/>
<evidence type="ECO:0000313" key="4">
    <source>
        <dbReference type="Proteomes" id="UP000816034"/>
    </source>
</evidence>
<dbReference type="EMBL" id="PYSW02000015">
    <property type="protein sequence ID" value="KAG2386442.1"/>
    <property type="molecule type" value="Genomic_DNA"/>
</dbReference>
<dbReference type="Proteomes" id="UP000816034">
    <property type="component" value="Unassembled WGS sequence"/>
</dbReference>
<protein>
    <submittedName>
        <fullName evidence="3">Uncharacterized protein</fullName>
    </submittedName>
</protein>
<reference evidence="3 4" key="1">
    <citation type="journal article" date="2018" name="BMC Genomics">
        <title>The genome of Naegleria lovaniensis, the basis for a comparative approach to unravel pathogenicity factors of the human pathogenic amoeba N. fowleri.</title>
        <authorList>
            <person name="Liechti N."/>
            <person name="Schurch N."/>
            <person name="Bruggmann R."/>
            <person name="Wittwer M."/>
        </authorList>
    </citation>
    <scope>NUCLEOTIDE SEQUENCE [LARGE SCALE GENOMIC DNA]</scope>
    <source>
        <strain evidence="3 4">ATCC 30569</strain>
    </source>
</reference>
<dbReference type="RefSeq" id="XP_044550434.1">
    <property type="nucleotide sequence ID" value="XM_044691576.1"/>
</dbReference>
<keyword evidence="1" id="KW-0175">Coiled coil</keyword>
<feature type="compositionally biased region" description="Basic and acidic residues" evidence="2">
    <location>
        <begin position="378"/>
        <end position="389"/>
    </location>
</feature>
<evidence type="ECO:0000256" key="2">
    <source>
        <dbReference type="SAM" id="MobiDB-lite"/>
    </source>
</evidence>
<feature type="compositionally biased region" description="Basic and acidic residues" evidence="2">
    <location>
        <begin position="49"/>
        <end position="66"/>
    </location>
</feature>
<feature type="compositionally biased region" description="Low complexity" evidence="2">
    <location>
        <begin position="287"/>
        <end position="323"/>
    </location>
</feature>
<accession>A0AA88KQH1</accession>
<feature type="region of interest" description="Disordered" evidence="2">
    <location>
        <begin position="575"/>
        <end position="594"/>
    </location>
</feature>
<feature type="compositionally biased region" description="Basic and acidic residues" evidence="2">
    <location>
        <begin position="324"/>
        <end position="344"/>
    </location>
</feature>
<evidence type="ECO:0000313" key="3">
    <source>
        <dbReference type="EMBL" id="KAG2386442.1"/>
    </source>
</evidence>
<organism evidence="3 4">
    <name type="scientific">Naegleria lovaniensis</name>
    <name type="common">Amoeba</name>
    <dbReference type="NCBI Taxonomy" id="51637"/>
    <lineage>
        <taxon>Eukaryota</taxon>
        <taxon>Discoba</taxon>
        <taxon>Heterolobosea</taxon>
        <taxon>Tetramitia</taxon>
        <taxon>Eutetramitia</taxon>
        <taxon>Vahlkampfiidae</taxon>
        <taxon>Naegleria</taxon>
    </lineage>
</organism>
<feature type="compositionally biased region" description="Low complexity" evidence="2">
    <location>
        <begin position="352"/>
        <end position="365"/>
    </location>
</feature>
<feature type="region of interest" description="Disordered" evidence="2">
    <location>
        <begin position="1"/>
        <end position="153"/>
    </location>
</feature>
<feature type="region of interest" description="Disordered" evidence="2">
    <location>
        <begin position="278"/>
        <end position="389"/>
    </location>
</feature>
<comment type="caution">
    <text evidence="3">The sequence shown here is derived from an EMBL/GenBank/DDBJ whole genome shotgun (WGS) entry which is preliminary data.</text>
</comment>
<feature type="compositionally biased region" description="Polar residues" evidence="2">
    <location>
        <begin position="67"/>
        <end position="89"/>
    </location>
</feature>
<name>A0AA88KQH1_NAELO</name>
<keyword evidence="4" id="KW-1185">Reference proteome</keyword>
<gene>
    <name evidence="3" type="ORF">C9374_002186</name>
</gene>
<feature type="compositionally biased region" description="Low complexity" evidence="2">
    <location>
        <begin position="116"/>
        <end position="135"/>
    </location>
</feature>
<feature type="coiled-coil region" evidence="1">
    <location>
        <begin position="469"/>
        <end position="546"/>
    </location>
</feature>
<dbReference type="GeneID" id="68094642"/>
<evidence type="ECO:0000256" key="1">
    <source>
        <dbReference type="SAM" id="Coils"/>
    </source>
</evidence>
<proteinExistence type="predicted"/>
<feature type="compositionally biased region" description="Polar residues" evidence="2">
    <location>
        <begin position="136"/>
        <end position="149"/>
    </location>
</feature>
<sequence>MKPQKSTTRLVEGPKTQPSSSSTAVPSPTNHQATKSKNKSMNRASLNHSFEKKTSERGGTDSHHQEQPQTSTLTDQQIGPQGHSDSTTLLEAAPSEEEKARILVALDEDGRRSKASTTTTTTTTPTPQPNTNSPSFNVDNNLNDHTLQQEQEENDEFNIRTKDYDDPIIDPNEVNNSSELKVDPSHTELETSNSLTDIVKNRVDHSLAGIYLSDAAVSNNNLGNTAAQQLEDDEDVLDKEIREMRKSAQEIEYDELEGLIDRPENQILKQQYFSYQQPPVSSNRFIPSPSTSKTTSEKVSSNDTSESNSHFTSTSSSRFATSQSDRKSRADSAQDQYLKPHDRLSPGYNNMSRASSSFSMDSSISQDETPNEQDDAEAQEKTYEDETFRRYLKIPPEERERLKNRQAELPIRFDDFIALHGYSKHEQKIKREKRDDYMHDALSFIEKQYFTYEYEKEFLTEEPSPRPLLLEKEKKKKRKKKKVNELEDYDDHVASMTKPQFQSHSIANKQFREMQRKMQNRRKNKQEALQKHIRATEEMVEKSQRRSKIFGEWAQQQGIITSDVSNIIPKLQFEQEAKEDHESTSTNSSFFLTEGNDENLASNNVLERRPKIKQRYIPADPKKFDTSKYHRPKTDRQHHNNAGLESAIRVCSSLNYKDNGLTSRMPSISRCSNQSVGYISFWGKATIPKRQKTTIRVMDSITSNRDIGTILNPGGGKPLTISDHLPKI</sequence>
<feature type="compositionally biased region" description="Low complexity" evidence="2">
    <location>
        <begin position="16"/>
        <end position="29"/>
    </location>
</feature>